<dbReference type="EMBL" id="VFPQ01000001">
    <property type="protein sequence ID" value="TQM75654.1"/>
    <property type="molecule type" value="Genomic_DNA"/>
</dbReference>
<dbReference type="InterPro" id="IPR008274">
    <property type="entry name" value="AldOxase/xan_DH_MoCoBD1"/>
</dbReference>
<dbReference type="SUPFAM" id="SSF56003">
    <property type="entry name" value="Molybdenum cofactor-binding domain"/>
    <property type="match status" value="1"/>
</dbReference>
<reference evidence="4 5" key="1">
    <citation type="submission" date="2019-06" db="EMBL/GenBank/DDBJ databases">
        <title>Sequencing the genomes of 1000 actinobacteria strains.</title>
        <authorList>
            <person name="Klenk H.-P."/>
        </authorList>
    </citation>
    <scope>NUCLEOTIDE SEQUENCE [LARGE SCALE GENOMIC DNA]</scope>
    <source>
        <strain evidence="4 5">DSM 43186</strain>
    </source>
</reference>
<keyword evidence="5" id="KW-1185">Reference proteome</keyword>
<dbReference type="SUPFAM" id="SSF54665">
    <property type="entry name" value="CO dehydrogenase molybdoprotein N-domain-like"/>
    <property type="match status" value="1"/>
</dbReference>
<keyword evidence="2" id="KW-0560">Oxidoreductase</keyword>
<gene>
    <name evidence="4" type="ORF">FHX40_2367</name>
</gene>
<dbReference type="OrthoDB" id="9758509at2"/>
<comment type="caution">
    <text evidence="4">The sequence shown here is derived from an EMBL/GenBank/DDBJ whole genome shotgun (WGS) entry which is preliminary data.</text>
</comment>
<dbReference type="InterPro" id="IPR000674">
    <property type="entry name" value="Ald_Oxase/Xan_DH_a/b"/>
</dbReference>
<dbReference type="Proteomes" id="UP000319213">
    <property type="component" value="Unassembled WGS sequence"/>
</dbReference>
<dbReference type="InterPro" id="IPR036856">
    <property type="entry name" value="Ald_Oxase/Xan_DH_a/b_sf"/>
</dbReference>
<dbReference type="Pfam" id="PF01315">
    <property type="entry name" value="Ald_Xan_dh_C"/>
    <property type="match status" value="1"/>
</dbReference>
<dbReference type="AlphaFoldDB" id="A0A543IYL2"/>
<feature type="domain" description="Aldehyde oxidase/xanthine dehydrogenase a/b hammerhead" evidence="3">
    <location>
        <begin position="19"/>
        <end position="128"/>
    </location>
</feature>
<proteinExistence type="predicted"/>
<accession>A0A543IYL2</accession>
<dbReference type="Pfam" id="PF20256">
    <property type="entry name" value="MoCoBD_2"/>
    <property type="match status" value="1"/>
</dbReference>
<dbReference type="Gene3D" id="3.30.365.10">
    <property type="entry name" value="Aldehyde oxidase/xanthine dehydrogenase, molybdopterin binding domain"/>
    <property type="match status" value="4"/>
</dbReference>
<evidence type="ECO:0000256" key="1">
    <source>
        <dbReference type="ARBA" id="ARBA00022505"/>
    </source>
</evidence>
<dbReference type="GO" id="GO:0016491">
    <property type="term" value="F:oxidoreductase activity"/>
    <property type="evidence" value="ECO:0007669"/>
    <property type="project" value="UniProtKB-KW"/>
</dbReference>
<evidence type="ECO:0000259" key="3">
    <source>
        <dbReference type="SMART" id="SM01008"/>
    </source>
</evidence>
<dbReference type="Gene3D" id="3.90.1170.50">
    <property type="entry name" value="Aldehyde oxidase/xanthine dehydrogenase, a/b hammerhead"/>
    <property type="match status" value="1"/>
</dbReference>
<name>A0A543IYL2_9ACTN</name>
<evidence type="ECO:0000313" key="5">
    <source>
        <dbReference type="Proteomes" id="UP000319213"/>
    </source>
</evidence>
<dbReference type="RefSeq" id="WP_142259636.1">
    <property type="nucleotide sequence ID" value="NZ_BMPV01000001.1"/>
</dbReference>
<dbReference type="Pfam" id="PF02738">
    <property type="entry name" value="MoCoBD_1"/>
    <property type="match status" value="1"/>
</dbReference>
<sequence length="759" mass="81176">MSVLGTRVVRIEDPRLLTTGATYVDDLRIPQLAGAAFVTYVRSPLAHARITGIDVSAAAEAPGVVAVFTANDLDDVPPPPADNPLAEPLLAKDVVRYVGEPVAMVITETRAQGEDAVELVAVDYEPLDAVVDVEEAAKDEVLLFPEAGTNIVAPNGPEEFDDAPFAECEVVIERTFRNQRVAPVPMEVRSAAAAWDGERVTVWSSNQNAQTTRMIIAGGLGVEPDKVRVITPDVGGGFGAKIGVDRDTVLVAWAARRLGRAVRWTETRSESLIAMQHGRAQVHKVKLGGNRDGKILAYRMDFMQDAGAYPRVGPLLANFTTLMVPAVYEIPTVQIRSKVVLTNTTPVGAYRGAGRPEATATIERLVDIFADEIGMDPAEVRRRNLIPADKFPYTTATGLVYDSGEYVKALDRVLEAAGYEELRAEQERRRAAGDTKLLGIGLSSYVEVTALDFPNGETGRVVIHRDGSATVYTGSHTQGQGHATSWAMIVQDQLGIPMDKVTVIHGDTDAIPVGTGTYASRSLQVGGIAVHECAVKIKEQARELAARELEADPADLVLDTDSGAWHVQGVPGTKLDWARLAELAGEDGLTADVHFKPSRPTFPFGAHLAVVEVDTETGLVRLVRHISLDDAGPLINPILAEGQRHGGIAQGVAQALYEEMAYDAEGNPVTASLADYSMISAAELPSFELLTMETPTDVNPLGVKGIGEAGTIGATPAVQNAVVDALSHLGVRHIEMPATPERVWKAINEARGSEKRAAQ</sequence>
<evidence type="ECO:0000256" key="2">
    <source>
        <dbReference type="ARBA" id="ARBA00023002"/>
    </source>
</evidence>
<protein>
    <submittedName>
        <fullName evidence="4">Carbon-monoxide dehydrogenase large subunit</fullName>
    </submittedName>
</protein>
<dbReference type="SMART" id="SM01008">
    <property type="entry name" value="Ald_Xan_dh_C"/>
    <property type="match status" value="1"/>
</dbReference>
<dbReference type="InterPro" id="IPR037165">
    <property type="entry name" value="AldOxase/xan_DH_Mopterin-bd_sf"/>
</dbReference>
<evidence type="ECO:0000313" key="4">
    <source>
        <dbReference type="EMBL" id="TQM75654.1"/>
    </source>
</evidence>
<dbReference type="PANTHER" id="PTHR11908">
    <property type="entry name" value="XANTHINE DEHYDROGENASE"/>
    <property type="match status" value="1"/>
</dbReference>
<keyword evidence="1" id="KW-0500">Molybdenum</keyword>
<dbReference type="InterPro" id="IPR016208">
    <property type="entry name" value="Ald_Oxase/xanthine_DH-like"/>
</dbReference>
<dbReference type="GO" id="GO:0005506">
    <property type="term" value="F:iron ion binding"/>
    <property type="evidence" value="ECO:0007669"/>
    <property type="project" value="InterPro"/>
</dbReference>
<organism evidence="4 5">
    <name type="scientific">Thermopolyspora flexuosa</name>
    <dbReference type="NCBI Taxonomy" id="103836"/>
    <lineage>
        <taxon>Bacteria</taxon>
        <taxon>Bacillati</taxon>
        <taxon>Actinomycetota</taxon>
        <taxon>Actinomycetes</taxon>
        <taxon>Streptosporangiales</taxon>
        <taxon>Streptosporangiaceae</taxon>
        <taxon>Thermopolyspora</taxon>
    </lineage>
</organism>
<dbReference type="PANTHER" id="PTHR11908:SF132">
    <property type="entry name" value="ALDEHYDE OXIDASE 1-RELATED"/>
    <property type="match status" value="1"/>
</dbReference>
<dbReference type="InterPro" id="IPR046867">
    <property type="entry name" value="AldOxase/xan_DH_MoCoBD2"/>
</dbReference>